<name>A0A316W1I8_9BASI</name>
<proteinExistence type="predicted"/>
<dbReference type="InParanoid" id="A0A316W1I8"/>
<accession>A0A316W1I8</accession>
<evidence type="ECO:0000313" key="1">
    <source>
        <dbReference type="EMBL" id="PWN42431.1"/>
    </source>
</evidence>
<organism evidence="1 2">
    <name type="scientific">Ceraceosorus guamensis</name>
    <dbReference type="NCBI Taxonomy" id="1522189"/>
    <lineage>
        <taxon>Eukaryota</taxon>
        <taxon>Fungi</taxon>
        <taxon>Dikarya</taxon>
        <taxon>Basidiomycota</taxon>
        <taxon>Ustilaginomycotina</taxon>
        <taxon>Exobasidiomycetes</taxon>
        <taxon>Ceraceosorales</taxon>
        <taxon>Ceraceosoraceae</taxon>
        <taxon>Ceraceosorus</taxon>
    </lineage>
</organism>
<dbReference type="GeneID" id="37035805"/>
<sequence length="71" mass="8288">MLTLMFVFRVLSCPRPLPSDLGWLPPLISLLSPQDALHSHCLLRKQNSYFDHRRGLWLHATHSKTLVQLRQ</sequence>
<keyword evidence="2" id="KW-1185">Reference proteome</keyword>
<dbReference type="RefSeq" id="XP_025369591.1">
    <property type="nucleotide sequence ID" value="XM_025513935.1"/>
</dbReference>
<protein>
    <submittedName>
        <fullName evidence="1">Uncharacterized protein</fullName>
    </submittedName>
</protein>
<dbReference type="EMBL" id="KZ819379">
    <property type="protein sequence ID" value="PWN42431.1"/>
    <property type="molecule type" value="Genomic_DNA"/>
</dbReference>
<evidence type="ECO:0000313" key="2">
    <source>
        <dbReference type="Proteomes" id="UP000245783"/>
    </source>
</evidence>
<gene>
    <name evidence="1" type="ORF">IE81DRAFT_323389</name>
</gene>
<reference evidence="1 2" key="1">
    <citation type="journal article" date="2018" name="Mol. Biol. Evol.">
        <title>Broad Genomic Sampling Reveals a Smut Pathogenic Ancestry of the Fungal Clade Ustilaginomycotina.</title>
        <authorList>
            <person name="Kijpornyongpan T."/>
            <person name="Mondo S.J."/>
            <person name="Barry K."/>
            <person name="Sandor L."/>
            <person name="Lee J."/>
            <person name="Lipzen A."/>
            <person name="Pangilinan J."/>
            <person name="LaButti K."/>
            <person name="Hainaut M."/>
            <person name="Henrissat B."/>
            <person name="Grigoriev I.V."/>
            <person name="Spatafora J.W."/>
            <person name="Aime M.C."/>
        </authorList>
    </citation>
    <scope>NUCLEOTIDE SEQUENCE [LARGE SCALE GENOMIC DNA]</scope>
    <source>
        <strain evidence="1 2">MCA 4658</strain>
    </source>
</reference>
<dbReference type="AlphaFoldDB" id="A0A316W1I8"/>
<dbReference type="Proteomes" id="UP000245783">
    <property type="component" value="Unassembled WGS sequence"/>
</dbReference>